<name>A0A6U6E7N4_9STRA</name>
<dbReference type="EMBL" id="HBKQ01016428">
    <property type="protein sequence ID" value="CAE2228555.1"/>
    <property type="molecule type" value="Transcribed_RNA"/>
</dbReference>
<accession>A0A6U6E7N4</accession>
<evidence type="ECO:0000313" key="1">
    <source>
        <dbReference type="EMBL" id="CAE2228545.1"/>
    </source>
</evidence>
<protein>
    <submittedName>
        <fullName evidence="1">Uncharacterized protein</fullName>
    </submittedName>
</protein>
<organism evidence="1">
    <name type="scientific">Odontella aurita</name>
    <dbReference type="NCBI Taxonomy" id="265563"/>
    <lineage>
        <taxon>Eukaryota</taxon>
        <taxon>Sar</taxon>
        <taxon>Stramenopiles</taxon>
        <taxon>Ochrophyta</taxon>
        <taxon>Bacillariophyta</taxon>
        <taxon>Mediophyceae</taxon>
        <taxon>Biddulphiophycidae</taxon>
        <taxon>Eupodiscales</taxon>
        <taxon>Odontellaceae</taxon>
        <taxon>Odontella</taxon>
    </lineage>
</organism>
<gene>
    <name evidence="1" type="ORF">OAUR00152_LOCUS11066</name>
    <name evidence="2" type="ORF">OAUR00152_LOCUS11067</name>
    <name evidence="3" type="ORF">OAUR00152_LOCUS11071</name>
</gene>
<dbReference type="AlphaFoldDB" id="A0A6U6E7N4"/>
<evidence type="ECO:0000313" key="3">
    <source>
        <dbReference type="EMBL" id="CAE2228555.1"/>
    </source>
</evidence>
<dbReference type="EMBL" id="HBKQ01016424">
    <property type="protein sequence ID" value="CAE2228547.1"/>
    <property type="molecule type" value="Transcribed_RNA"/>
</dbReference>
<reference evidence="1" key="1">
    <citation type="submission" date="2021-01" db="EMBL/GenBank/DDBJ databases">
        <authorList>
            <person name="Corre E."/>
            <person name="Pelletier E."/>
            <person name="Niang G."/>
            <person name="Scheremetjew M."/>
            <person name="Finn R."/>
            <person name="Kale V."/>
            <person name="Holt S."/>
            <person name="Cochrane G."/>
            <person name="Meng A."/>
            <person name="Brown T."/>
            <person name="Cohen L."/>
        </authorList>
    </citation>
    <scope>NUCLEOTIDE SEQUENCE</scope>
    <source>
        <strain evidence="1">Isolate 1302-5</strain>
    </source>
</reference>
<sequence>MTTTGVVCVIDSSPSWPVAPGHRRRSRSRRSRYTIFVAFATRPRFGLDLDDIYPSSDIGISIGVGVGAAALLPEERGSSASSSSVGDRAGLEMSFFVQNNVRPSGKQIASMLMEFFQGGRRRGG</sequence>
<evidence type="ECO:0000313" key="2">
    <source>
        <dbReference type="EMBL" id="CAE2228547.1"/>
    </source>
</evidence>
<proteinExistence type="predicted"/>
<dbReference type="EMBL" id="HBKQ01016423">
    <property type="protein sequence ID" value="CAE2228545.1"/>
    <property type="molecule type" value="Transcribed_RNA"/>
</dbReference>